<organism evidence="4 5">
    <name type="scientific">Streptomyces zhihengii</name>
    <dbReference type="NCBI Taxonomy" id="1818004"/>
    <lineage>
        <taxon>Bacteria</taxon>
        <taxon>Bacillati</taxon>
        <taxon>Actinomycetota</taxon>
        <taxon>Actinomycetes</taxon>
        <taxon>Kitasatosporales</taxon>
        <taxon>Streptomycetaceae</taxon>
        <taxon>Streptomyces</taxon>
    </lineage>
</organism>
<dbReference type="InterPro" id="IPR005814">
    <property type="entry name" value="Aminotrans_3"/>
</dbReference>
<dbReference type="InterPro" id="IPR015421">
    <property type="entry name" value="PyrdxlP-dep_Trfase_major"/>
</dbReference>
<dbReference type="InterPro" id="IPR050103">
    <property type="entry name" value="Class-III_PLP-dep_AT"/>
</dbReference>
<comment type="cofactor">
    <cofactor evidence="1">
        <name>pyridoxal 5'-phosphate</name>
        <dbReference type="ChEBI" id="CHEBI:597326"/>
    </cofactor>
</comment>
<dbReference type="Proteomes" id="UP000664109">
    <property type="component" value="Unassembled WGS sequence"/>
</dbReference>
<protein>
    <submittedName>
        <fullName evidence="4">Aminotransferase class III-fold pyridoxal phosphate-dependent enzyme</fullName>
    </submittedName>
</protein>
<dbReference type="SUPFAM" id="SSF53383">
    <property type="entry name" value="PLP-dependent transferases"/>
    <property type="match status" value="1"/>
</dbReference>
<proteinExistence type="predicted"/>
<accession>A0ABS2ULP5</accession>
<dbReference type="PANTHER" id="PTHR11986">
    <property type="entry name" value="AMINOTRANSFERASE CLASS III"/>
    <property type="match status" value="1"/>
</dbReference>
<evidence type="ECO:0000256" key="1">
    <source>
        <dbReference type="ARBA" id="ARBA00001933"/>
    </source>
</evidence>
<dbReference type="RefSeq" id="WP_205372726.1">
    <property type="nucleotide sequence ID" value="NZ_JAFEJA010000001.1"/>
</dbReference>
<dbReference type="PANTHER" id="PTHR11986:SF121">
    <property type="entry name" value="BLR3010 PROTEIN"/>
    <property type="match status" value="1"/>
</dbReference>
<gene>
    <name evidence="4" type="ORF">JE024_06785</name>
</gene>
<evidence type="ECO:0000313" key="4">
    <source>
        <dbReference type="EMBL" id="MBM9618456.1"/>
    </source>
</evidence>
<comment type="caution">
    <text evidence="4">The sequence shown here is derived from an EMBL/GenBank/DDBJ whole genome shotgun (WGS) entry which is preliminary data.</text>
</comment>
<dbReference type="EMBL" id="JAFEJA010000001">
    <property type="protein sequence ID" value="MBM9618456.1"/>
    <property type="molecule type" value="Genomic_DNA"/>
</dbReference>
<reference evidence="4 5" key="1">
    <citation type="journal article" date="2016" name="Arch. Microbiol.">
        <title>Streptomyces zhihengii sp. nov., isolated from rhizospheric soil of Psammosilene tunicoides.</title>
        <authorList>
            <person name="Huang M.J."/>
            <person name="Fei J.J."/>
            <person name="Salam N."/>
            <person name="Kim C.J."/>
            <person name="Hozzein W.N."/>
            <person name="Xiao M."/>
            <person name="Huang H.Q."/>
            <person name="Li W.J."/>
        </authorList>
    </citation>
    <scope>NUCLEOTIDE SEQUENCE [LARGE SCALE GENOMIC DNA]</scope>
    <source>
        <strain evidence="4 5">YIM T102</strain>
    </source>
</reference>
<dbReference type="SUPFAM" id="SSF51735">
    <property type="entry name" value="NAD(P)-binding Rossmann-fold domains"/>
    <property type="match status" value="1"/>
</dbReference>
<dbReference type="Gene3D" id="3.40.640.10">
    <property type="entry name" value="Type I PLP-dependent aspartate aminotransferase-like (Major domain)"/>
    <property type="match status" value="1"/>
</dbReference>
<feature type="compositionally biased region" description="Low complexity" evidence="3">
    <location>
        <begin position="361"/>
        <end position="426"/>
    </location>
</feature>
<evidence type="ECO:0000256" key="3">
    <source>
        <dbReference type="SAM" id="MobiDB-lite"/>
    </source>
</evidence>
<evidence type="ECO:0000256" key="2">
    <source>
        <dbReference type="ARBA" id="ARBA00022898"/>
    </source>
</evidence>
<dbReference type="CDD" id="cd00610">
    <property type="entry name" value="OAT_like"/>
    <property type="match status" value="1"/>
</dbReference>
<keyword evidence="5" id="KW-1185">Reference proteome</keyword>
<dbReference type="InterPro" id="IPR049704">
    <property type="entry name" value="Aminotrans_3_PPA_site"/>
</dbReference>
<dbReference type="Pfam" id="PF00202">
    <property type="entry name" value="Aminotran_3"/>
    <property type="match status" value="1"/>
</dbReference>
<name>A0ABS2ULP5_9ACTN</name>
<keyword evidence="2" id="KW-0663">Pyridoxal phosphate</keyword>
<evidence type="ECO:0000313" key="5">
    <source>
        <dbReference type="Proteomes" id="UP000664109"/>
    </source>
</evidence>
<dbReference type="Gene3D" id="3.90.1150.10">
    <property type="entry name" value="Aspartate Aminotransferase, domain 1"/>
    <property type="match status" value="1"/>
</dbReference>
<keyword evidence="4" id="KW-0808">Transferase</keyword>
<keyword evidence="4" id="KW-0032">Aminotransferase</keyword>
<dbReference type="PROSITE" id="PS00600">
    <property type="entry name" value="AA_TRANSFER_CLASS_3"/>
    <property type="match status" value="1"/>
</dbReference>
<dbReference type="InterPro" id="IPR015422">
    <property type="entry name" value="PyrdxlP-dep_Trfase_small"/>
</dbReference>
<feature type="region of interest" description="Disordered" evidence="3">
    <location>
        <begin position="351"/>
        <end position="431"/>
    </location>
</feature>
<dbReference type="GO" id="GO:0008483">
    <property type="term" value="F:transaminase activity"/>
    <property type="evidence" value="ECO:0007669"/>
    <property type="project" value="UniProtKB-KW"/>
</dbReference>
<sequence>MKFGFLAHAVSPAHRNQMRGLDLLGRLLDDHRGTVRPPGPRLHVPLPMLTSVTSPTGDRCDGEVRGLAFTAEQILERPTAAREMVAAEVAALRDAGAEIVGLGGATSIVGDRGLWTAARSGVPVTSGNSLTAYAAHEALRRCARLLGPAAADAPVVVVGYPGSIALAVARLLLADGFRLELVVRRGRAAGGLLRWLDPAERERVVLLDDIAGCYAAPRLYIAATSSGGVVDTGRLHPGSVVVDVALPRDAPLPPARRDVLVVDGGLVSADASVRVGDGGLPAPTQQLNGCLAETLVLALEGTAENWSLGREIDVAGVRRIGALAARHGFLPTPLAMFGRPLADEDIARLAPHHTPRPRPAAPATTGPAAAPATTGPAAAPSTTGPAASAAAPGSGEASGTAAAPGSADASGTAAPAPAEASESADAASRRRFRDHVNPPLSRLFAAHGMDRVFTRADGCVLTTADGTDYLDFVAGYGAVSLGHNHPRVVGALRAFLDGGAPTFTQYVSVPVQTGELAERLSSLAPGRLERVFFSNSGAEAVEAALKTARAGTGRTRLVHTANSYHGKTMGALSVTGRAAHGRAFAPLLGDVVSVPYGDTEALARAVEGAAAFIVEPVQGEGGVVLPPPGYLLEAQRLCRRAGAAFVLDEIQTGLGRTGAMFAAAHDGLEPDVVCLAKSLSGGLVPIAATLVRAELWDAAYGSTDRAVLHSSTFGGGNLAAAVALAALDVVEEEHLPERARTTGARLREGLRTACAPYGFVREVRGIGLMNAVEFDGDFSGAAGALADELLTRLPGDLHGLVDWLPDDVRSAVRRAGEALESSLGDMLCLRFAAQLARDHRMLTFVTANSNRVLRIQPPLTLTDAQADAFTAAVSAVCADLALHAGSVTAPPAPGPAGRT</sequence>
<dbReference type="InterPro" id="IPR015424">
    <property type="entry name" value="PyrdxlP-dep_Trfase"/>
</dbReference>
<dbReference type="Gene3D" id="3.40.50.720">
    <property type="entry name" value="NAD(P)-binding Rossmann-like Domain"/>
    <property type="match status" value="1"/>
</dbReference>
<dbReference type="InterPro" id="IPR036291">
    <property type="entry name" value="NAD(P)-bd_dom_sf"/>
</dbReference>